<dbReference type="InterPro" id="IPR051908">
    <property type="entry name" value="Ribosomal_N-acetyltransferase"/>
</dbReference>
<dbReference type="Proteomes" id="UP000635983">
    <property type="component" value="Unassembled WGS sequence"/>
</dbReference>
<dbReference type="GO" id="GO:0005737">
    <property type="term" value="C:cytoplasm"/>
    <property type="evidence" value="ECO:0007669"/>
    <property type="project" value="TreeGrafter"/>
</dbReference>
<evidence type="ECO:0000259" key="1">
    <source>
        <dbReference type="PROSITE" id="PS51186"/>
    </source>
</evidence>
<dbReference type="SUPFAM" id="SSF55729">
    <property type="entry name" value="Acyl-CoA N-acyltransferases (Nat)"/>
    <property type="match status" value="1"/>
</dbReference>
<evidence type="ECO:0000313" key="3">
    <source>
        <dbReference type="Proteomes" id="UP000635983"/>
    </source>
</evidence>
<keyword evidence="3" id="KW-1185">Reference proteome</keyword>
<dbReference type="Gene3D" id="3.40.630.30">
    <property type="match status" value="1"/>
</dbReference>
<comment type="caution">
    <text evidence="2">The sequence shown here is derived from an EMBL/GenBank/DDBJ whole genome shotgun (WGS) entry which is preliminary data.</text>
</comment>
<dbReference type="EMBL" id="BMPO01000003">
    <property type="protein sequence ID" value="GGJ89094.1"/>
    <property type="molecule type" value="Genomic_DNA"/>
</dbReference>
<dbReference type="GO" id="GO:1990189">
    <property type="term" value="F:protein N-terminal-serine acetyltransferase activity"/>
    <property type="evidence" value="ECO:0007669"/>
    <property type="project" value="TreeGrafter"/>
</dbReference>
<name>A0A917PS72_9PSED</name>
<dbReference type="InterPro" id="IPR000182">
    <property type="entry name" value="GNAT_dom"/>
</dbReference>
<dbReference type="GO" id="GO:0008999">
    <property type="term" value="F:protein-N-terminal-alanine acetyltransferase activity"/>
    <property type="evidence" value="ECO:0007669"/>
    <property type="project" value="TreeGrafter"/>
</dbReference>
<proteinExistence type="predicted"/>
<gene>
    <name evidence="2" type="ORF">GCM10009304_13290</name>
</gene>
<sequence>MSTLNWSPARTPEREILEGRFCTLEPLDAARHGDDLWESFEGAGADPKLWDYLFAGPFENRASFDDWLMRQSASKDPQHFAIMSHALGKAVGSLSLMNIVPANGSIEIGNVTYGATMQRTPISTEAIFLLARYAFDRLGNRRLEWKCDDRNARSKRSAERFGFTYEGTFRQHMVIKGHNRDTAWFAIIDGDWPVIRAGFERWLAAKNFDEGGVQRERLEALR</sequence>
<dbReference type="AlphaFoldDB" id="A0A917PS72"/>
<dbReference type="PROSITE" id="PS51186">
    <property type="entry name" value="GNAT"/>
    <property type="match status" value="1"/>
</dbReference>
<dbReference type="PANTHER" id="PTHR43441">
    <property type="entry name" value="RIBOSOMAL-PROTEIN-SERINE ACETYLTRANSFERASE"/>
    <property type="match status" value="1"/>
</dbReference>
<dbReference type="PANTHER" id="PTHR43441:SF2">
    <property type="entry name" value="FAMILY ACETYLTRANSFERASE, PUTATIVE (AFU_ORTHOLOGUE AFUA_7G00850)-RELATED"/>
    <property type="match status" value="1"/>
</dbReference>
<protein>
    <submittedName>
        <fullName evidence="2">N-acetyltransferase</fullName>
    </submittedName>
</protein>
<dbReference type="RefSeq" id="WP_188982387.1">
    <property type="nucleotide sequence ID" value="NZ_BMPO01000003.1"/>
</dbReference>
<reference evidence="2" key="1">
    <citation type="journal article" date="2014" name="Int. J. Syst. Evol. Microbiol.">
        <title>Complete genome sequence of Corynebacterium casei LMG S-19264T (=DSM 44701T), isolated from a smear-ripened cheese.</title>
        <authorList>
            <consortium name="US DOE Joint Genome Institute (JGI-PGF)"/>
            <person name="Walter F."/>
            <person name="Albersmeier A."/>
            <person name="Kalinowski J."/>
            <person name="Ruckert C."/>
        </authorList>
    </citation>
    <scope>NUCLEOTIDE SEQUENCE</scope>
    <source>
        <strain evidence="2">JCM 30078</strain>
    </source>
</reference>
<dbReference type="FunFam" id="3.40.630.30:FF:000047">
    <property type="entry name" value="Acetyltransferase, GNAT family"/>
    <property type="match status" value="1"/>
</dbReference>
<reference evidence="2" key="2">
    <citation type="submission" date="2020-09" db="EMBL/GenBank/DDBJ databases">
        <authorList>
            <person name="Sun Q."/>
            <person name="Ohkuma M."/>
        </authorList>
    </citation>
    <scope>NUCLEOTIDE SEQUENCE</scope>
    <source>
        <strain evidence="2">JCM 30078</strain>
    </source>
</reference>
<accession>A0A917PS72</accession>
<dbReference type="Pfam" id="PF13302">
    <property type="entry name" value="Acetyltransf_3"/>
    <property type="match status" value="1"/>
</dbReference>
<feature type="domain" description="N-acetyltransferase" evidence="1">
    <location>
        <begin position="34"/>
        <end position="181"/>
    </location>
</feature>
<organism evidence="2 3">
    <name type="scientific">Pseudomonas matsuisoli</name>
    <dbReference type="NCBI Taxonomy" id="1515666"/>
    <lineage>
        <taxon>Bacteria</taxon>
        <taxon>Pseudomonadati</taxon>
        <taxon>Pseudomonadota</taxon>
        <taxon>Gammaproteobacteria</taxon>
        <taxon>Pseudomonadales</taxon>
        <taxon>Pseudomonadaceae</taxon>
        <taxon>Pseudomonas</taxon>
    </lineage>
</organism>
<evidence type="ECO:0000313" key="2">
    <source>
        <dbReference type="EMBL" id="GGJ89094.1"/>
    </source>
</evidence>
<dbReference type="InterPro" id="IPR016181">
    <property type="entry name" value="Acyl_CoA_acyltransferase"/>
</dbReference>